<evidence type="ECO:0000256" key="1">
    <source>
        <dbReference type="ARBA" id="ARBA00001968"/>
    </source>
</evidence>
<evidence type="ECO:0000313" key="7">
    <source>
        <dbReference type="Proteomes" id="UP000199317"/>
    </source>
</evidence>
<protein>
    <recommendedName>
        <fullName evidence="2">Putative 4-hydroxy-4-methyl-2-oxoglutarate aldolase</fullName>
    </recommendedName>
    <alternativeName>
        <fullName evidence="3">Regulator of ribonuclease activity homolog</fullName>
    </alternativeName>
    <alternativeName>
        <fullName evidence="4">RraA-like protein</fullName>
    </alternativeName>
</protein>
<dbReference type="PANTHER" id="PTHR33254">
    <property type="entry name" value="4-HYDROXY-4-METHYL-2-OXOGLUTARATE ALDOLASE 3-RELATED"/>
    <property type="match status" value="1"/>
</dbReference>
<dbReference type="InterPro" id="IPR036704">
    <property type="entry name" value="RraA/RraA-like_sf"/>
</dbReference>
<sequence>MSDARLFSRYRIDPAPQPLDEALVRRLATIDTSTLGHAVPWYLMSQRLKALQRGRRVVGTAVTLCIPGADSTLLHHALGQLRPGDLLIVDRLGDTRHGCWGGIVTAAAQRAGAAGAVIDGPCTDLDEITASGFPLWCTGTSPVTTRLLDWGGSLNRPVACGGLVVQAGDAVVADADGVIVLPRAEAEALAAWAEGIQDLAGTLRRQVLGGQALGELSGASALVRRSLDANGA</sequence>
<dbReference type="InterPro" id="IPR005493">
    <property type="entry name" value="RraA/RraA-like"/>
</dbReference>
<proteinExistence type="predicted"/>
<keyword evidence="5" id="KW-0460">Magnesium</keyword>
<comment type="cofactor">
    <cofactor evidence="5">
        <name>Mg(2+)</name>
        <dbReference type="ChEBI" id="CHEBI:18420"/>
    </cofactor>
</comment>
<dbReference type="Pfam" id="PF03737">
    <property type="entry name" value="RraA-like"/>
    <property type="match status" value="1"/>
</dbReference>
<organism evidence="6 7">
    <name type="scientific">Paracidovorax cattleyae</name>
    <dbReference type="NCBI Taxonomy" id="80868"/>
    <lineage>
        <taxon>Bacteria</taxon>
        <taxon>Pseudomonadati</taxon>
        <taxon>Pseudomonadota</taxon>
        <taxon>Betaproteobacteria</taxon>
        <taxon>Burkholderiales</taxon>
        <taxon>Comamonadaceae</taxon>
        <taxon>Paracidovorax</taxon>
    </lineage>
</organism>
<reference evidence="7" key="1">
    <citation type="submission" date="2016-10" db="EMBL/GenBank/DDBJ databases">
        <authorList>
            <person name="Varghese N."/>
            <person name="Submissions S."/>
        </authorList>
    </citation>
    <scope>NUCLEOTIDE SEQUENCE [LARGE SCALE GENOMIC DNA]</scope>
    <source>
        <strain evidence="7">DSM 17101</strain>
    </source>
</reference>
<dbReference type="SUPFAM" id="SSF89562">
    <property type="entry name" value="RraA-like"/>
    <property type="match status" value="1"/>
</dbReference>
<accession>A0A1H0VT22</accession>
<name>A0A1H0VT22_9BURK</name>
<dbReference type="RefSeq" id="WP_092837785.1">
    <property type="nucleotide sequence ID" value="NZ_CP028290.1"/>
</dbReference>
<evidence type="ECO:0000256" key="4">
    <source>
        <dbReference type="ARBA" id="ARBA00030169"/>
    </source>
</evidence>
<comment type="cofactor">
    <cofactor evidence="1">
        <name>a divalent metal cation</name>
        <dbReference type="ChEBI" id="CHEBI:60240"/>
    </cofactor>
</comment>
<keyword evidence="7" id="KW-1185">Reference proteome</keyword>
<dbReference type="AlphaFoldDB" id="A0A1H0VT22"/>
<dbReference type="OrthoDB" id="8969658at2"/>
<gene>
    <name evidence="6" type="ORF">SAMN04489708_12844</name>
</gene>
<keyword evidence="5" id="KW-0479">Metal-binding</keyword>
<dbReference type="PANTHER" id="PTHR33254:SF4">
    <property type="entry name" value="4-HYDROXY-4-METHYL-2-OXOGLUTARATE ALDOLASE 3-RELATED"/>
    <property type="match status" value="1"/>
</dbReference>
<evidence type="ECO:0000256" key="2">
    <source>
        <dbReference type="ARBA" id="ARBA00016549"/>
    </source>
</evidence>
<dbReference type="GO" id="GO:0046872">
    <property type="term" value="F:metal ion binding"/>
    <property type="evidence" value="ECO:0007669"/>
    <property type="project" value="UniProtKB-KW"/>
</dbReference>
<dbReference type="Gene3D" id="3.50.30.40">
    <property type="entry name" value="Ribonuclease E inhibitor RraA/RraA-like"/>
    <property type="match status" value="1"/>
</dbReference>
<evidence type="ECO:0000256" key="5">
    <source>
        <dbReference type="PIRSR" id="PIRSR605493-1"/>
    </source>
</evidence>
<evidence type="ECO:0000313" key="6">
    <source>
        <dbReference type="EMBL" id="SDP81325.1"/>
    </source>
</evidence>
<dbReference type="Proteomes" id="UP000199317">
    <property type="component" value="Unassembled WGS sequence"/>
</dbReference>
<feature type="binding site" evidence="5">
    <location>
        <begin position="101"/>
        <end position="104"/>
    </location>
    <ligand>
        <name>substrate</name>
    </ligand>
</feature>
<feature type="binding site" evidence="5">
    <location>
        <position position="124"/>
    </location>
    <ligand>
        <name>Mg(2+)</name>
        <dbReference type="ChEBI" id="CHEBI:18420"/>
    </ligand>
</feature>
<evidence type="ECO:0000256" key="3">
    <source>
        <dbReference type="ARBA" id="ARBA00029596"/>
    </source>
</evidence>
<dbReference type="EMBL" id="FNJL01000028">
    <property type="protein sequence ID" value="SDP81325.1"/>
    <property type="molecule type" value="Genomic_DNA"/>
</dbReference>
<dbReference type="CDD" id="cd16841">
    <property type="entry name" value="RraA_family"/>
    <property type="match status" value="1"/>
</dbReference>